<evidence type="ECO:0000256" key="4">
    <source>
        <dbReference type="ARBA" id="ARBA00022692"/>
    </source>
</evidence>
<organism evidence="8 9">
    <name type="scientific">Allotamlana fucoidanivorans</name>
    <dbReference type="NCBI Taxonomy" id="2583814"/>
    <lineage>
        <taxon>Bacteria</taxon>
        <taxon>Pseudomonadati</taxon>
        <taxon>Bacteroidota</taxon>
        <taxon>Flavobacteriia</taxon>
        <taxon>Flavobacteriales</taxon>
        <taxon>Flavobacteriaceae</taxon>
        <taxon>Allotamlana</taxon>
    </lineage>
</organism>
<evidence type="ECO:0000256" key="7">
    <source>
        <dbReference type="SAM" id="Phobius"/>
    </source>
</evidence>
<protein>
    <submittedName>
        <fullName evidence="8">Type IV secretory system conjugative DNA transfer family protein</fullName>
    </submittedName>
</protein>
<dbReference type="InterPro" id="IPR027417">
    <property type="entry name" value="P-loop_NTPase"/>
</dbReference>
<dbReference type="RefSeq" id="WP_139695108.1">
    <property type="nucleotide sequence ID" value="NZ_CP074074.1"/>
</dbReference>
<sequence length="482" mass="55015">MKDPILQNMIIYALPIACIIMLLYLLFWDGNTAKVHKKYKMKFQLLSGRLKIANIRRGSCIIGSAGSGKTESVIYQFLKHFTKHKFCGIVHDYKDLELTELVYPLCHANGITLYTIAFDTLYYRVNPIAPKYLSNEESVLEVTKVLMENLLEQHSSESSGSHKFFSDAVEGLLSGVIWNLRSYYPQYCTLPHVIALFQYLEKDGLVQFLNTNITSRAMASAFLHGVDSEKQTAGVRSTLSNALKKLSTRQLFMALSADEVPLNVNDTENKGIIAISNHPKYETTFAPVIAMVIHTVVKQMSERGKASAFILMEEAPTIKLLHMHRIPATLRSYDITTVYVMQDKIQNDMLYGDKASRAIISNLSYQFFGKANDPDTAKYYESFFEIVTKPTRSVSKDSSWNFNSRITKGEKEVSKRRANEFFRLKTGQFVVFADGKDRKVQFRLLKMKKEKPPVLKSYSVDDLDINFQKIHSDIRRMFEAGK</sequence>
<evidence type="ECO:0000256" key="5">
    <source>
        <dbReference type="ARBA" id="ARBA00022989"/>
    </source>
</evidence>
<reference evidence="8 9" key="1">
    <citation type="submission" date="2019-05" db="EMBL/GenBank/DDBJ databases">
        <title>Tamlana fucoidanivorans sp. nov., isolated from the surface of algae collected from Fujian province in China.</title>
        <authorList>
            <person name="Li J."/>
        </authorList>
    </citation>
    <scope>NUCLEOTIDE SEQUENCE [LARGE SCALE GENOMIC DNA]</scope>
    <source>
        <strain evidence="8 9">CW2-9</strain>
    </source>
</reference>
<dbReference type="SUPFAM" id="SSF52540">
    <property type="entry name" value="P-loop containing nucleoside triphosphate hydrolases"/>
    <property type="match status" value="1"/>
</dbReference>
<gene>
    <name evidence="8" type="ORF">FGF67_03625</name>
</gene>
<evidence type="ECO:0000313" key="9">
    <source>
        <dbReference type="Proteomes" id="UP000308713"/>
    </source>
</evidence>
<dbReference type="OrthoDB" id="102453at2"/>
<comment type="subcellular location">
    <subcellularLocation>
        <location evidence="1">Cell membrane</location>
        <topology evidence="1">Multi-pass membrane protein</topology>
    </subcellularLocation>
</comment>
<dbReference type="AlphaFoldDB" id="A0A5C4SQ20"/>
<comment type="caution">
    <text evidence="8">The sequence shown here is derived from an EMBL/GenBank/DDBJ whole genome shotgun (WGS) entry which is preliminary data.</text>
</comment>
<keyword evidence="3" id="KW-1003">Cell membrane</keyword>
<dbReference type="Pfam" id="PF02534">
    <property type="entry name" value="T4SS-DNA_transf"/>
    <property type="match status" value="1"/>
</dbReference>
<keyword evidence="4 7" id="KW-0812">Transmembrane</keyword>
<dbReference type="InterPro" id="IPR003688">
    <property type="entry name" value="TraG/VirD4"/>
</dbReference>
<proteinExistence type="inferred from homology"/>
<evidence type="ECO:0000313" key="8">
    <source>
        <dbReference type="EMBL" id="TNJ46093.1"/>
    </source>
</evidence>
<keyword evidence="6 7" id="KW-0472">Membrane</keyword>
<keyword evidence="9" id="KW-1185">Reference proteome</keyword>
<evidence type="ECO:0000256" key="2">
    <source>
        <dbReference type="ARBA" id="ARBA00008806"/>
    </source>
</evidence>
<name>A0A5C4SQ20_9FLAO</name>
<dbReference type="CDD" id="cd01127">
    <property type="entry name" value="TrwB_TraG_TraD_VirD4"/>
    <property type="match status" value="1"/>
</dbReference>
<accession>A0A5C4SQ20</accession>
<dbReference type="Gene3D" id="3.40.50.300">
    <property type="entry name" value="P-loop containing nucleotide triphosphate hydrolases"/>
    <property type="match status" value="1"/>
</dbReference>
<evidence type="ECO:0000256" key="3">
    <source>
        <dbReference type="ARBA" id="ARBA00022475"/>
    </source>
</evidence>
<dbReference type="PANTHER" id="PTHR37937:SF1">
    <property type="entry name" value="CONJUGATIVE TRANSFER: DNA TRANSPORT"/>
    <property type="match status" value="1"/>
</dbReference>
<feature type="transmembrane region" description="Helical" evidence="7">
    <location>
        <begin position="9"/>
        <end position="28"/>
    </location>
</feature>
<evidence type="ECO:0000256" key="6">
    <source>
        <dbReference type="ARBA" id="ARBA00023136"/>
    </source>
</evidence>
<dbReference type="GO" id="GO:0005886">
    <property type="term" value="C:plasma membrane"/>
    <property type="evidence" value="ECO:0007669"/>
    <property type="project" value="UniProtKB-SubCell"/>
</dbReference>
<dbReference type="PANTHER" id="PTHR37937">
    <property type="entry name" value="CONJUGATIVE TRANSFER: DNA TRANSPORT"/>
    <property type="match status" value="1"/>
</dbReference>
<keyword evidence="5 7" id="KW-1133">Transmembrane helix</keyword>
<dbReference type="Proteomes" id="UP000308713">
    <property type="component" value="Unassembled WGS sequence"/>
</dbReference>
<evidence type="ECO:0000256" key="1">
    <source>
        <dbReference type="ARBA" id="ARBA00004651"/>
    </source>
</evidence>
<comment type="similarity">
    <text evidence="2">Belongs to the VirD4/TraG family.</text>
</comment>
<dbReference type="EMBL" id="VDCS01000003">
    <property type="protein sequence ID" value="TNJ46093.1"/>
    <property type="molecule type" value="Genomic_DNA"/>
</dbReference>
<dbReference type="InterPro" id="IPR051539">
    <property type="entry name" value="T4SS-coupling_protein"/>
</dbReference>